<organism evidence="13 14">
    <name type="scientific">Stylonychia lemnae</name>
    <name type="common">Ciliate</name>
    <dbReference type="NCBI Taxonomy" id="5949"/>
    <lineage>
        <taxon>Eukaryota</taxon>
        <taxon>Sar</taxon>
        <taxon>Alveolata</taxon>
        <taxon>Ciliophora</taxon>
        <taxon>Intramacronucleata</taxon>
        <taxon>Spirotrichea</taxon>
        <taxon>Stichotrichia</taxon>
        <taxon>Sporadotrichida</taxon>
        <taxon>Oxytrichidae</taxon>
        <taxon>Stylonychinae</taxon>
        <taxon>Stylonychia</taxon>
    </lineage>
</organism>
<evidence type="ECO:0000256" key="5">
    <source>
        <dbReference type="ARBA" id="ARBA00022490"/>
    </source>
</evidence>
<keyword evidence="6 10" id="KW-0175">Coiled coil</keyword>
<dbReference type="Proteomes" id="UP000039865">
    <property type="component" value="Unassembled WGS sequence"/>
</dbReference>
<feature type="domain" description="BART" evidence="12">
    <location>
        <begin position="22"/>
        <end position="134"/>
    </location>
</feature>
<feature type="compositionally biased region" description="Basic and acidic residues" evidence="11">
    <location>
        <begin position="316"/>
        <end position="328"/>
    </location>
</feature>
<keyword evidence="7" id="KW-0969">Cilium</keyword>
<evidence type="ECO:0000256" key="7">
    <source>
        <dbReference type="ARBA" id="ARBA00023069"/>
    </source>
</evidence>
<gene>
    <name evidence="13" type="primary">Contig8022.g8552</name>
    <name evidence="13" type="ORF">STYLEM_823</name>
</gene>
<dbReference type="InterPro" id="IPR038888">
    <property type="entry name" value="CFAP36"/>
</dbReference>
<evidence type="ECO:0000256" key="1">
    <source>
        <dbReference type="ARBA" id="ARBA00004138"/>
    </source>
</evidence>
<evidence type="ECO:0000313" key="13">
    <source>
        <dbReference type="EMBL" id="CDW71873.1"/>
    </source>
</evidence>
<dbReference type="AlphaFoldDB" id="A0A077ZPP9"/>
<evidence type="ECO:0000256" key="10">
    <source>
        <dbReference type="SAM" id="Coils"/>
    </source>
</evidence>
<evidence type="ECO:0000256" key="8">
    <source>
        <dbReference type="ARBA" id="ARBA00023273"/>
    </source>
</evidence>
<name>A0A077ZPP9_STYLE</name>
<evidence type="ECO:0000256" key="2">
    <source>
        <dbReference type="ARBA" id="ARBA00004496"/>
    </source>
</evidence>
<evidence type="ECO:0000256" key="4">
    <source>
        <dbReference type="ARBA" id="ARBA00021815"/>
    </source>
</evidence>
<dbReference type="GO" id="GO:0005930">
    <property type="term" value="C:axoneme"/>
    <property type="evidence" value="ECO:0007669"/>
    <property type="project" value="TreeGrafter"/>
</dbReference>
<dbReference type="PROSITE" id="PS50330">
    <property type="entry name" value="UIM"/>
    <property type="match status" value="2"/>
</dbReference>
<dbReference type="Pfam" id="PF11527">
    <property type="entry name" value="ARL2_Bind_BART"/>
    <property type="match status" value="1"/>
</dbReference>
<reference evidence="13 14" key="1">
    <citation type="submission" date="2014-06" db="EMBL/GenBank/DDBJ databases">
        <authorList>
            <person name="Swart Estienne"/>
        </authorList>
    </citation>
    <scope>NUCLEOTIDE SEQUENCE [LARGE SCALE GENOMIC DNA]</scope>
    <source>
        <strain evidence="13 14">130c</strain>
    </source>
</reference>
<feature type="region of interest" description="Disordered" evidence="11">
    <location>
        <begin position="314"/>
        <end position="353"/>
    </location>
</feature>
<comment type="subcellular location">
    <subcellularLocation>
        <location evidence="1">Cell projection</location>
        <location evidence="1">Cilium</location>
    </subcellularLocation>
    <subcellularLocation>
        <location evidence="2">Cytoplasm</location>
    </subcellularLocation>
</comment>
<dbReference type="InterPro" id="IPR023379">
    <property type="entry name" value="BART_dom"/>
</dbReference>
<protein>
    <recommendedName>
        <fullName evidence="4">Cilia- and flagella-associated protein 36</fullName>
    </recommendedName>
    <alternativeName>
        <fullName evidence="9">Coiled-coil domain-containing protein 104</fullName>
    </alternativeName>
</protein>
<keyword evidence="8" id="KW-0966">Cell projection</keyword>
<keyword evidence="14" id="KW-1185">Reference proteome</keyword>
<feature type="coiled-coil region" evidence="10">
    <location>
        <begin position="202"/>
        <end position="299"/>
    </location>
</feature>
<sequence length="570" mass="66946">MSDMLDDSQLNGNPTAGVTESENDWFFDLIITFLKSPRWKTPILSFLDEHCVIFDNDDENKLEYTIIHNDFKKIVDELLCELMAELDITQEQFMEACDKAQENPIHKKVVDQLIAVDNFMAFRKLMIKRNSELNEEALKLMLEREQKQVQLKLAEQITQQQEQQQQQKQQETVNPTQTAGGTIIHQGVDLEELRREQMEYELALQMSMVQEEETKHQDLEEEEMLKMVMEMSIKEEEARKAREEEKEVEQKKQLEKIEKKSLEDHELQQKRAQESAKILEKAQQESLKIEAKVEVQQEELQVQQQVQINTCTAVQEEEKKESPKKEKTISAPKQSYNLPPVSLKKGGGAFDPDLLKDQKNQILKGLNSMDEELALLETRKKNDDFDGKTMAEVLKQKREETEKILENTKINQQESMEDRRLRLRANRDMLLKMKKEQRQQELDDFKGKVSNKQDLHKELKEIDQKIKAKEQIKKIEENFDFETMEGSEQDKRLALYRNLRENLQADISNASQSEQRAKMDEVNKKIQALEKAKKERDQRDLIQKEAIEQARQDKNKGFLSGIKSYSIEDI</sequence>
<proteinExistence type="inferred from homology"/>
<dbReference type="PANTHER" id="PTHR21532">
    <property type="entry name" value="PHOSPHODIESTERASE HL"/>
    <property type="match status" value="1"/>
</dbReference>
<dbReference type="GO" id="GO:0097546">
    <property type="term" value="C:ciliary base"/>
    <property type="evidence" value="ECO:0007669"/>
    <property type="project" value="TreeGrafter"/>
</dbReference>
<evidence type="ECO:0000259" key="12">
    <source>
        <dbReference type="Pfam" id="PF11527"/>
    </source>
</evidence>
<evidence type="ECO:0000256" key="9">
    <source>
        <dbReference type="ARBA" id="ARBA00031593"/>
    </source>
</evidence>
<dbReference type="PANTHER" id="PTHR21532:SF0">
    <property type="entry name" value="CILIA- AND FLAGELLA-ASSOCIATED PROTEIN 36"/>
    <property type="match status" value="1"/>
</dbReference>
<evidence type="ECO:0000256" key="3">
    <source>
        <dbReference type="ARBA" id="ARBA00007460"/>
    </source>
</evidence>
<dbReference type="InterPro" id="IPR042541">
    <property type="entry name" value="BART_sf"/>
</dbReference>
<evidence type="ECO:0000313" key="14">
    <source>
        <dbReference type="Proteomes" id="UP000039865"/>
    </source>
</evidence>
<comment type="similarity">
    <text evidence="3">Belongs to the CFAP36 family.</text>
</comment>
<feature type="coiled-coil region" evidence="10">
    <location>
        <begin position="128"/>
        <end position="174"/>
    </location>
</feature>
<accession>A0A077ZPP9</accession>
<dbReference type="OrthoDB" id="433414at2759"/>
<dbReference type="InterPro" id="IPR003903">
    <property type="entry name" value="UIM_dom"/>
</dbReference>
<evidence type="ECO:0000256" key="6">
    <source>
        <dbReference type="ARBA" id="ARBA00023054"/>
    </source>
</evidence>
<dbReference type="OMA" id="WNITISE"/>
<dbReference type="EMBL" id="CCKQ01000777">
    <property type="protein sequence ID" value="CDW71873.1"/>
    <property type="molecule type" value="Genomic_DNA"/>
</dbReference>
<dbReference type="InParanoid" id="A0A077ZPP9"/>
<feature type="coiled-coil region" evidence="10">
    <location>
        <begin position="452"/>
        <end position="539"/>
    </location>
</feature>
<dbReference type="Gene3D" id="1.20.1520.10">
    <property type="entry name" value="ADP-ribosylation factor-like 2-binding protein, domain"/>
    <property type="match status" value="1"/>
</dbReference>
<keyword evidence="5" id="KW-0963">Cytoplasm</keyword>
<evidence type="ECO:0000256" key="11">
    <source>
        <dbReference type="SAM" id="MobiDB-lite"/>
    </source>
</evidence>